<sequence>MTGSAERTARGSGSSSEGRRRWIDARVAMVLRLVPPEVKHARGLADLGGCSPTLVEGTTGGPVSCSLLAGKIPAVRGSPAVRTIARCHCLWLAEGSGSSSGRTACCIPPEVRRAGGLAGGLAGEDQEWLAGEERSSPEARGCCPWLAGGRGSSSGRTACCIPPEVRRARGLAGEDR</sequence>
<dbReference type="Proteomes" id="UP000595140">
    <property type="component" value="Unassembled WGS sequence"/>
</dbReference>
<reference evidence="1 2" key="1">
    <citation type="submission" date="2018-04" db="EMBL/GenBank/DDBJ databases">
        <authorList>
            <person name="Vogel A."/>
        </authorList>
    </citation>
    <scope>NUCLEOTIDE SEQUENCE [LARGE SCALE GENOMIC DNA]</scope>
</reference>
<dbReference type="EMBL" id="OOIL02004636">
    <property type="protein sequence ID" value="VFQ92751.1"/>
    <property type="molecule type" value="Genomic_DNA"/>
</dbReference>
<accession>A0A484MV17</accession>
<organism evidence="1 2">
    <name type="scientific">Cuscuta campestris</name>
    <dbReference type="NCBI Taxonomy" id="132261"/>
    <lineage>
        <taxon>Eukaryota</taxon>
        <taxon>Viridiplantae</taxon>
        <taxon>Streptophyta</taxon>
        <taxon>Embryophyta</taxon>
        <taxon>Tracheophyta</taxon>
        <taxon>Spermatophyta</taxon>
        <taxon>Magnoliopsida</taxon>
        <taxon>eudicotyledons</taxon>
        <taxon>Gunneridae</taxon>
        <taxon>Pentapetalae</taxon>
        <taxon>asterids</taxon>
        <taxon>lamiids</taxon>
        <taxon>Solanales</taxon>
        <taxon>Convolvulaceae</taxon>
        <taxon>Cuscuteae</taxon>
        <taxon>Cuscuta</taxon>
        <taxon>Cuscuta subgen. Grammica</taxon>
        <taxon>Cuscuta sect. Cleistogrammica</taxon>
    </lineage>
</organism>
<evidence type="ECO:0000313" key="2">
    <source>
        <dbReference type="Proteomes" id="UP000595140"/>
    </source>
</evidence>
<protein>
    <submittedName>
        <fullName evidence="1">Uncharacterized protein</fullName>
    </submittedName>
</protein>
<gene>
    <name evidence="1" type="ORF">CCAM_LOCUS34527</name>
</gene>
<keyword evidence="2" id="KW-1185">Reference proteome</keyword>
<dbReference type="AlphaFoldDB" id="A0A484MV17"/>
<evidence type="ECO:0000313" key="1">
    <source>
        <dbReference type="EMBL" id="VFQ92751.1"/>
    </source>
</evidence>
<proteinExistence type="predicted"/>
<name>A0A484MV17_9ASTE</name>